<dbReference type="SUPFAM" id="SSF160574">
    <property type="entry name" value="BT0923-like"/>
    <property type="match status" value="1"/>
</dbReference>
<dbReference type="STRING" id="760192.Halhy_5078"/>
<proteinExistence type="predicted"/>
<dbReference type="EMBL" id="CP002691">
    <property type="protein sequence ID" value="AEE52904.1"/>
    <property type="molecule type" value="Genomic_DNA"/>
</dbReference>
<accession>F4L2F1</accession>
<protein>
    <submittedName>
        <fullName evidence="1">Uncharacterized protein</fullName>
    </submittedName>
</protein>
<organism evidence="1 2">
    <name type="scientific">Haliscomenobacter hydrossis (strain ATCC 27775 / DSM 1100 / LMG 10767 / O)</name>
    <dbReference type="NCBI Taxonomy" id="760192"/>
    <lineage>
        <taxon>Bacteria</taxon>
        <taxon>Pseudomonadati</taxon>
        <taxon>Bacteroidota</taxon>
        <taxon>Saprospiria</taxon>
        <taxon>Saprospirales</taxon>
        <taxon>Haliscomenobacteraceae</taxon>
        <taxon>Haliscomenobacter</taxon>
    </lineage>
</organism>
<evidence type="ECO:0000313" key="2">
    <source>
        <dbReference type="Proteomes" id="UP000008461"/>
    </source>
</evidence>
<sequence>MLFVACSKDDFSSSSGGTTTTTNVSDGIKSLVAKNYAGYTIYEVEREDWCNDQQQIKIGIKNGSKELHLFFDLSEKFLFEARRIAEAQLPAGVANSIKNQYTGYEIKDENEVEELTYPDASKRYYVRLRKSSGGGGSDVRIMFNTDGKVFCQKN</sequence>
<gene>
    <name evidence="1" type="ordered locus">Halhy_5078</name>
</gene>
<reference key="2">
    <citation type="submission" date="2011-04" db="EMBL/GenBank/DDBJ databases">
        <title>Complete sequence of chromosome of Haliscomenobacter hydrossis DSM 1100.</title>
        <authorList>
            <consortium name="US DOE Joint Genome Institute (JGI-PGF)"/>
            <person name="Lucas S."/>
            <person name="Han J."/>
            <person name="Lapidus A."/>
            <person name="Bruce D."/>
            <person name="Goodwin L."/>
            <person name="Pitluck S."/>
            <person name="Peters L."/>
            <person name="Kyrpides N."/>
            <person name="Mavromatis K."/>
            <person name="Ivanova N."/>
            <person name="Ovchinnikova G."/>
            <person name="Pagani I."/>
            <person name="Daligault H."/>
            <person name="Detter J.C."/>
            <person name="Han C."/>
            <person name="Land M."/>
            <person name="Hauser L."/>
            <person name="Markowitz V."/>
            <person name="Cheng J.-F."/>
            <person name="Hugenholtz P."/>
            <person name="Woyke T."/>
            <person name="Wu D."/>
            <person name="Verbarg S."/>
            <person name="Frueling A."/>
            <person name="Brambilla E."/>
            <person name="Klenk H.-P."/>
            <person name="Eisen J.A."/>
        </authorList>
    </citation>
    <scope>NUCLEOTIDE SEQUENCE</scope>
    <source>
        <strain>DSM 1100</strain>
    </source>
</reference>
<reference evidence="1 2" key="1">
    <citation type="journal article" date="2011" name="Stand. Genomic Sci.">
        <title>Complete genome sequence of Haliscomenobacter hydrossis type strain (O).</title>
        <authorList>
            <consortium name="US DOE Joint Genome Institute (JGI-PGF)"/>
            <person name="Daligault H."/>
            <person name="Lapidus A."/>
            <person name="Zeytun A."/>
            <person name="Nolan M."/>
            <person name="Lucas S."/>
            <person name="Del Rio T.G."/>
            <person name="Tice H."/>
            <person name="Cheng J.F."/>
            <person name="Tapia R."/>
            <person name="Han C."/>
            <person name="Goodwin L."/>
            <person name="Pitluck S."/>
            <person name="Liolios K."/>
            <person name="Pagani I."/>
            <person name="Ivanova N."/>
            <person name="Huntemann M."/>
            <person name="Mavromatis K."/>
            <person name="Mikhailova N."/>
            <person name="Pati A."/>
            <person name="Chen A."/>
            <person name="Palaniappan K."/>
            <person name="Land M."/>
            <person name="Hauser L."/>
            <person name="Brambilla E.M."/>
            <person name="Rohde M."/>
            <person name="Verbarg S."/>
            <person name="Goker M."/>
            <person name="Bristow J."/>
            <person name="Eisen J.A."/>
            <person name="Markowitz V."/>
            <person name="Hugenholtz P."/>
            <person name="Kyrpides N.C."/>
            <person name="Klenk H.P."/>
            <person name="Woyke T."/>
        </authorList>
    </citation>
    <scope>NUCLEOTIDE SEQUENCE [LARGE SCALE GENOMIC DNA]</scope>
    <source>
        <strain evidence="2">ATCC 27775 / DSM 1100 / LMG 10767 / O</strain>
    </source>
</reference>
<name>F4L2F1_HALH1</name>
<dbReference type="Gene3D" id="3.10.450.360">
    <property type="match status" value="1"/>
</dbReference>
<dbReference type="RefSeq" id="WP_013767439.1">
    <property type="nucleotide sequence ID" value="NC_015510.1"/>
</dbReference>
<dbReference type="HOGENOM" id="CLU_1701793_0_0_10"/>
<dbReference type="KEGG" id="hhy:Halhy_5078"/>
<evidence type="ECO:0000313" key="1">
    <source>
        <dbReference type="EMBL" id="AEE52904.1"/>
    </source>
</evidence>
<dbReference type="AlphaFoldDB" id="F4L2F1"/>
<keyword evidence="2" id="KW-1185">Reference proteome</keyword>
<dbReference type="Proteomes" id="UP000008461">
    <property type="component" value="Chromosome"/>
</dbReference>